<dbReference type="EMBL" id="JAFEUM010000004">
    <property type="protein sequence ID" value="MBM7037248.1"/>
    <property type="molecule type" value="Genomic_DNA"/>
</dbReference>
<evidence type="ECO:0000256" key="4">
    <source>
        <dbReference type="SAM" id="SignalP"/>
    </source>
</evidence>
<feature type="domain" description="PA14" evidence="5">
    <location>
        <begin position="72"/>
        <end position="230"/>
    </location>
</feature>
<dbReference type="PANTHER" id="PTHR31137">
    <property type="entry name" value="PROTEIN PSIB-RELATED-RELATED"/>
    <property type="match status" value="1"/>
</dbReference>
<protein>
    <submittedName>
        <fullName evidence="6">Fibro-slime domain-containing protein</fullName>
    </submittedName>
</protein>
<comment type="caution">
    <text evidence="6">The sequence shown here is derived from an EMBL/GenBank/DDBJ whole genome shotgun (WGS) entry which is preliminary data.</text>
</comment>
<name>A0ABS2HI86_9VIBR</name>
<dbReference type="PROSITE" id="PS51820">
    <property type="entry name" value="PA14"/>
    <property type="match status" value="1"/>
</dbReference>
<keyword evidence="7" id="KW-1185">Reference proteome</keyword>
<evidence type="ECO:0000256" key="3">
    <source>
        <dbReference type="ARBA" id="ARBA00023180"/>
    </source>
</evidence>
<proteinExistence type="inferred from homology"/>
<gene>
    <name evidence="6" type="ORF">JQC93_12615</name>
</gene>
<dbReference type="Pfam" id="PF07691">
    <property type="entry name" value="PA14"/>
    <property type="match status" value="1"/>
</dbReference>
<dbReference type="InterPro" id="IPR037524">
    <property type="entry name" value="PA14/GLEYA"/>
</dbReference>
<evidence type="ECO:0000256" key="2">
    <source>
        <dbReference type="ARBA" id="ARBA00022729"/>
    </source>
</evidence>
<dbReference type="InterPro" id="IPR011658">
    <property type="entry name" value="PA14_dom"/>
</dbReference>
<dbReference type="InterPro" id="IPR051154">
    <property type="entry name" value="Prespore-cell_inducing_factor"/>
</dbReference>
<dbReference type="InterPro" id="IPR011874">
    <property type="entry name" value="Fibro_Slime"/>
</dbReference>
<sequence>MRKLTLTAIGISLFFVAEASASFIELTGTIRDFDDTHPDMQYSISGLETGIVESTLGVDGKPVFANSGASSVTTAANFNQWYNDTPDVNMSKEHTITLNETFADSGIYSYSSSSFFPIDGMLLGNQGRGHNYHFTYELGGVFTYELGQTFFFEGDDDVWVFIDGELVLDLGGVHSVEDGLVDLDTLGLDDGEDYSWNFFFAERHTTQSNFTMQVGIQDLSTTSTDIPEPEMLALLSLTFIGLGMYRRREEKRRA</sequence>
<dbReference type="NCBIfam" id="TIGR02148">
    <property type="entry name" value="Fibro_Slime"/>
    <property type="match status" value="1"/>
</dbReference>
<accession>A0ABS2HI86</accession>
<comment type="similarity">
    <text evidence="1">Belongs to the prespore-cell-inducing factor family.</text>
</comment>
<evidence type="ECO:0000313" key="6">
    <source>
        <dbReference type="EMBL" id="MBM7037248.1"/>
    </source>
</evidence>
<feature type="chain" id="PRO_5045953240" evidence="4">
    <location>
        <begin position="20"/>
        <end position="254"/>
    </location>
</feature>
<evidence type="ECO:0000313" key="7">
    <source>
        <dbReference type="Proteomes" id="UP000809621"/>
    </source>
</evidence>
<keyword evidence="2 4" id="KW-0732">Signal</keyword>
<evidence type="ECO:0000259" key="5">
    <source>
        <dbReference type="PROSITE" id="PS51820"/>
    </source>
</evidence>
<reference evidence="6 7" key="1">
    <citation type="submission" date="2021-02" db="EMBL/GenBank/DDBJ databases">
        <authorList>
            <person name="Park J.-S."/>
        </authorList>
    </citation>
    <scope>NUCLEOTIDE SEQUENCE [LARGE SCALE GENOMIC DNA]</scope>
    <source>
        <strain evidence="6 7">188UL20-2</strain>
    </source>
</reference>
<keyword evidence="3" id="KW-0325">Glycoprotein</keyword>
<dbReference type="Proteomes" id="UP000809621">
    <property type="component" value="Unassembled WGS sequence"/>
</dbReference>
<feature type="signal peptide" evidence="4">
    <location>
        <begin position="1"/>
        <end position="19"/>
    </location>
</feature>
<organism evidence="6 7">
    <name type="scientific">Vibrio ulleungensis</name>
    <dbReference type="NCBI Taxonomy" id="2807619"/>
    <lineage>
        <taxon>Bacteria</taxon>
        <taxon>Pseudomonadati</taxon>
        <taxon>Pseudomonadota</taxon>
        <taxon>Gammaproteobacteria</taxon>
        <taxon>Vibrionales</taxon>
        <taxon>Vibrionaceae</taxon>
        <taxon>Vibrio</taxon>
    </lineage>
</organism>
<evidence type="ECO:0000256" key="1">
    <source>
        <dbReference type="ARBA" id="ARBA00008709"/>
    </source>
</evidence>
<dbReference type="RefSeq" id="WP_205158789.1">
    <property type="nucleotide sequence ID" value="NZ_JAFEUM010000004.1"/>
</dbReference>